<dbReference type="AlphaFoldDB" id="A0A139BRK4"/>
<name>A0A139BRK4_9PROT</name>
<keyword evidence="1" id="KW-0472">Membrane</keyword>
<keyword evidence="1" id="KW-0812">Transmembrane</keyword>
<dbReference type="EMBL" id="LSLI01000067">
    <property type="protein sequence ID" value="KXS31592.1"/>
    <property type="molecule type" value="Genomic_DNA"/>
</dbReference>
<evidence type="ECO:0000313" key="2">
    <source>
        <dbReference type="EMBL" id="KXS31592.1"/>
    </source>
</evidence>
<dbReference type="Proteomes" id="UP000070578">
    <property type="component" value="Unassembled WGS sequence"/>
</dbReference>
<evidence type="ECO:0000256" key="1">
    <source>
        <dbReference type="SAM" id="Phobius"/>
    </source>
</evidence>
<gene>
    <name evidence="2" type="ORF">AWT59_2289</name>
</gene>
<sequence length="96" mass="10437">MIHRISIACFGSSWKGVSGMKALMNGLILVLFAVGGTALLAGNAQAQLDMPKRESIQTIVWAVEFVTFVAIIGVVLFVWRISKKASESKKARKENT</sequence>
<protein>
    <submittedName>
        <fullName evidence="2">Uncharacterized protein</fullName>
    </submittedName>
</protein>
<reference evidence="2 3" key="1">
    <citation type="submission" date="2016-02" db="EMBL/GenBank/DDBJ databases">
        <authorList>
            <person name="Wen L."/>
            <person name="He K."/>
            <person name="Yang H."/>
        </authorList>
    </citation>
    <scope>NUCLEOTIDE SEQUENCE [LARGE SCALE GENOMIC DNA]</scope>
    <source>
        <strain evidence="2">ShG14-8</strain>
    </source>
</reference>
<proteinExistence type="predicted"/>
<comment type="caution">
    <text evidence="2">The sequence shown here is derived from an EMBL/GenBank/DDBJ whole genome shotgun (WGS) entry which is preliminary data.</text>
</comment>
<evidence type="ECO:0000313" key="3">
    <source>
        <dbReference type="Proteomes" id="UP000070578"/>
    </source>
</evidence>
<accession>A0A139BRK4</accession>
<reference evidence="2 3" key="2">
    <citation type="submission" date="2016-03" db="EMBL/GenBank/DDBJ databases">
        <title>New uncultured bacterium of the family Gallionellaceae from acid mine drainage: description and reconstruction of genome based on metagenomic analysis of microbial community.</title>
        <authorList>
            <person name="Kadnikov V."/>
            <person name="Ivasenko D."/>
            <person name="Beletsky A."/>
            <person name="Mardanov A."/>
            <person name="Danilova E."/>
            <person name="Pimenov N."/>
            <person name="Karnachuk O."/>
            <person name="Ravin N."/>
        </authorList>
    </citation>
    <scope>NUCLEOTIDE SEQUENCE [LARGE SCALE GENOMIC DNA]</scope>
    <source>
        <strain evidence="2">ShG14-8</strain>
    </source>
</reference>
<feature type="transmembrane region" description="Helical" evidence="1">
    <location>
        <begin position="56"/>
        <end position="79"/>
    </location>
</feature>
<organism evidence="2 3">
    <name type="scientific">Candidatus Gallionella acididurans</name>
    <dbReference type="NCBI Taxonomy" id="1796491"/>
    <lineage>
        <taxon>Bacteria</taxon>
        <taxon>Pseudomonadati</taxon>
        <taxon>Pseudomonadota</taxon>
        <taxon>Betaproteobacteria</taxon>
        <taxon>Nitrosomonadales</taxon>
        <taxon>Gallionellaceae</taxon>
        <taxon>Gallionella</taxon>
    </lineage>
</organism>
<keyword evidence="1" id="KW-1133">Transmembrane helix</keyword>